<reference evidence="2" key="1">
    <citation type="submission" date="2016-10" db="EMBL/GenBank/DDBJ databases">
        <title>Comparative genomics uncovers the prolific and rare metabolic potential of the cyanobacterial genus Moorea.</title>
        <authorList>
            <person name="Leao T."/>
            <person name="Castelao G."/>
            <person name="Korobeynikov A."/>
            <person name="Monroe E.A."/>
            <person name="Podell S."/>
            <person name="Glukhov E."/>
            <person name="Allen E."/>
            <person name="Gerwick W.H."/>
            <person name="Gerwick L."/>
        </authorList>
    </citation>
    <scope>NUCLEOTIDE SEQUENCE [LARGE SCALE GENOMIC DNA]</scope>
    <source>
        <strain evidence="2">JHB</strain>
    </source>
</reference>
<accession>A0A1D9FZ47</accession>
<evidence type="ECO:0000313" key="2">
    <source>
        <dbReference type="Proteomes" id="UP000176944"/>
    </source>
</evidence>
<gene>
    <name evidence="1" type="ORF">BJP36_12395</name>
</gene>
<name>A0A1D9FZ47_MOOP1</name>
<dbReference type="Proteomes" id="UP000176944">
    <property type="component" value="Chromosome"/>
</dbReference>
<proteinExistence type="predicted"/>
<organism evidence="1 2">
    <name type="scientific">Moorena producens (strain JHB)</name>
    <dbReference type="NCBI Taxonomy" id="1454205"/>
    <lineage>
        <taxon>Bacteria</taxon>
        <taxon>Bacillati</taxon>
        <taxon>Cyanobacteriota</taxon>
        <taxon>Cyanophyceae</taxon>
        <taxon>Coleofasciculales</taxon>
        <taxon>Coleofasciculaceae</taxon>
        <taxon>Moorena</taxon>
    </lineage>
</organism>
<dbReference type="EMBL" id="CP017708">
    <property type="protein sequence ID" value="AOY80601.1"/>
    <property type="molecule type" value="Genomic_DNA"/>
</dbReference>
<sequence>MTQSSSHHTVRRGRVFPEKRLSPEEKARIKAEDAVFYKRCREVFERVQPELIQEHYDWFIIIEPDSGEYFIDEDEKVALAKSRSQHPQKKCIIMRINETGTCGTI</sequence>
<protein>
    <submittedName>
        <fullName evidence="1">Uncharacterized protein</fullName>
    </submittedName>
</protein>
<evidence type="ECO:0000313" key="1">
    <source>
        <dbReference type="EMBL" id="AOY80601.1"/>
    </source>
</evidence>
<dbReference type="AlphaFoldDB" id="A0A1D9FZ47"/>